<evidence type="ECO:0000256" key="1">
    <source>
        <dbReference type="SAM" id="Phobius"/>
    </source>
</evidence>
<dbReference type="EMBL" id="WIUZ02000005">
    <property type="protein sequence ID" value="KAF9787201.1"/>
    <property type="molecule type" value="Genomic_DNA"/>
</dbReference>
<feature type="transmembrane region" description="Helical" evidence="1">
    <location>
        <begin position="12"/>
        <end position="31"/>
    </location>
</feature>
<sequence>MFMIISFLSRSARFLPSPCGYVLFVFQFAVRPTVPSPHHLCFRSVNLFVDIVPMLSFLVPIVTTNLCLISTLFQSLFSLSVVISLSCFPSSCRVANLTHHLLIENRNDSGGRSSLLFCTTVCWILLGRATAFVVHWGLERRKIPGGLPMSPPLNWRLQEAYRKYSRSAFISLLRWPQRQDFDRRSGRLRMLCLGTFTLTERDP</sequence>
<evidence type="ECO:0000313" key="2">
    <source>
        <dbReference type="EMBL" id="KAF9787201.1"/>
    </source>
</evidence>
<comment type="caution">
    <text evidence="2">The sequence shown here is derived from an EMBL/GenBank/DDBJ whole genome shotgun (WGS) entry which is preliminary data.</text>
</comment>
<organism evidence="2 3">
    <name type="scientific">Thelephora terrestris</name>
    <dbReference type="NCBI Taxonomy" id="56493"/>
    <lineage>
        <taxon>Eukaryota</taxon>
        <taxon>Fungi</taxon>
        <taxon>Dikarya</taxon>
        <taxon>Basidiomycota</taxon>
        <taxon>Agaricomycotina</taxon>
        <taxon>Agaricomycetes</taxon>
        <taxon>Thelephorales</taxon>
        <taxon>Thelephoraceae</taxon>
        <taxon>Thelephora</taxon>
    </lineage>
</organism>
<dbReference type="Proteomes" id="UP000736335">
    <property type="component" value="Unassembled WGS sequence"/>
</dbReference>
<evidence type="ECO:0000313" key="3">
    <source>
        <dbReference type="Proteomes" id="UP000736335"/>
    </source>
</evidence>
<feature type="transmembrane region" description="Helical" evidence="1">
    <location>
        <begin position="114"/>
        <end position="138"/>
    </location>
</feature>
<gene>
    <name evidence="2" type="ORF">BJ322DRAFT_707328</name>
</gene>
<reference evidence="2" key="2">
    <citation type="submission" date="2020-11" db="EMBL/GenBank/DDBJ databases">
        <authorList>
            <consortium name="DOE Joint Genome Institute"/>
            <person name="Kuo A."/>
            <person name="Miyauchi S."/>
            <person name="Kiss E."/>
            <person name="Drula E."/>
            <person name="Kohler A."/>
            <person name="Sanchez-Garcia M."/>
            <person name="Andreopoulos B."/>
            <person name="Barry K.W."/>
            <person name="Bonito G."/>
            <person name="Buee M."/>
            <person name="Carver A."/>
            <person name="Chen C."/>
            <person name="Cichocki N."/>
            <person name="Clum A."/>
            <person name="Culley D."/>
            <person name="Crous P.W."/>
            <person name="Fauchery L."/>
            <person name="Girlanda M."/>
            <person name="Hayes R."/>
            <person name="Keri Z."/>
            <person name="Labutti K."/>
            <person name="Lipzen A."/>
            <person name="Lombard V."/>
            <person name="Magnuson J."/>
            <person name="Maillard F."/>
            <person name="Morin E."/>
            <person name="Murat C."/>
            <person name="Nolan M."/>
            <person name="Ohm R."/>
            <person name="Pangilinan J."/>
            <person name="Pereira M."/>
            <person name="Perotto S."/>
            <person name="Peter M."/>
            <person name="Riley R."/>
            <person name="Sitrit Y."/>
            <person name="Stielow B."/>
            <person name="Szollosi G."/>
            <person name="Zifcakova L."/>
            <person name="Stursova M."/>
            <person name="Spatafora J.W."/>
            <person name="Tedersoo L."/>
            <person name="Vaario L.-M."/>
            <person name="Yamada A."/>
            <person name="Yan M."/>
            <person name="Wang P."/>
            <person name="Xu J."/>
            <person name="Bruns T."/>
            <person name="Baldrian P."/>
            <person name="Vilgalys R."/>
            <person name="Henrissat B."/>
            <person name="Grigoriev I.V."/>
            <person name="Hibbett D."/>
            <person name="Nagy L.G."/>
            <person name="Martin F.M."/>
        </authorList>
    </citation>
    <scope>NUCLEOTIDE SEQUENCE</scope>
    <source>
        <strain evidence="2">UH-Tt-Lm1</strain>
    </source>
</reference>
<keyword evidence="3" id="KW-1185">Reference proteome</keyword>
<accession>A0A9P6L8X0</accession>
<name>A0A9P6L8X0_9AGAM</name>
<proteinExistence type="predicted"/>
<keyword evidence="1" id="KW-1133">Transmembrane helix</keyword>
<protein>
    <submittedName>
        <fullName evidence="2">Uncharacterized protein</fullName>
    </submittedName>
</protein>
<dbReference type="AlphaFoldDB" id="A0A9P6L8X0"/>
<keyword evidence="1" id="KW-0472">Membrane</keyword>
<keyword evidence="1" id="KW-0812">Transmembrane</keyword>
<reference evidence="2" key="1">
    <citation type="journal article" date="2020" name="Nat. Commun.">
        <title>Large-scale genome sequencing of mycorrhizal fungi provides insights into the early evolution of symbiotic traits.</title>
        <authorList>
            <person name="Miyauchi S."/>
            <person name="Kiss E."/>
            <person name="Kuo A."/>
            <person name="Drula E."/>
            <person name="Kohler A."/>
            <person name="Sanchez-Garcia M."/>
            <person name="Morin E."/>
            <person name="Andreopoulos B."/>
            <person name="Barry K.W."/>
            <person name="Bonito G."/>
            <person name="Buee M."/>
            <person name="Carver A."/>
            <person name="Chen C."/>
            <person name="Cichocki N."/>
            <person name="Clum A."/>
            <person name="Culley D."/>
            <person name="Crous P.W."/>
            <person name="Fauchery L."/>
            <person name="Girlanda M."/>
            <person name="Hayes R.D."/>
            <person name="Keri Z."/>
            <person name="LaButti K."/>
            <person name="Lipzen A."/>
            <person name="Lombard V."/>
            <person name="Magnuson J."/>
            <person name="Maillard F."/>
            <person name="Murat C."/>
            <person name="Nolan M."/>
            <person name="Ohm R.A."/>
            <person name="Pangilinan J."/>
            <person name="Pereira M.F."/>
            <person name="Perotto S."/>
            <person name="Peter M."/>
            <person name="Pfister S."/>
            <person name="Riley R."/>
            <person name="Sitrit Y."/>
            <person name="Stielow J.B."/>
            <person name="Szollosi G."/>
            <person name="Zifcakova L."/>
            <person name="Stursova M."/>
            <person name="Spatafora J.W."/>
            <person name="Tedersoo L."/>
            <person name="Vaario L.M."/>
            <person name="Yamada A."/>
            <person name="Yan M."/>
            <person name="Wang P."/>
            <person name="Xu J."/>
            <person name="Bruns T."/>
            <person name="Baldrian P."/>
            <person name="Vilgalys R."/>
            <person name="Dunand C."/>
            <person name="Henrissat B."/>
            <person name="Grigoriev I.V."/>
            <person name="Hibbett D."/>
            <person name="Nagy L.G."/>
            <person name="Martin F.M."/>
        </authorList>
    </citation>
    <scope>NUCLEOTIDE SEQUENCE</scope>
    <source>
        <strain evidence="2">UH-Tt-Lm1</strain>
    </source>
</reference>
<feature type="transmembrane region" description="Helical" evidence="1">
    <location>
        <begin position="51"/>
        <end position="69"/>
    </location>
</feature>